<feature type="region of interest" description="Disordered" evidence="1">
    <location>
        <begin position="47"/>
        <end position="76"/>
    </location>
</feature>
<dbReference type="AlphaFoldDB" id="A0A2G9QLT8"/>
<feature type="compositionally biased region" description="Basic residues" evidence="1">
    <location>
        <begin position="57"/>
        <end position="69"/>
    </location>
</feature>
<dbReference type="Proteomes" id="UP000228934">
    <property type="component" value="Unassembled WGS sequence"/>
</dbReference>
<name>A0A2G9QLT8_AQUCT</name>
<evidence type="ECO:0000256" key="1">
    <source>
        <dbReference type="SAM" id="MobiDB-lite"/>
    </source>
</evidence>
<gene>
    <name evidence="2" type="ORF">AB205_0174810</name>
</gene>
<feature type="compositionally biased region" description="Polar residues" evidence="1">
    <location>
        <begin position="47"/>
        <end position="56"/>
    </location>
</feature>
<protein>
    <submittedName>
        <fullName evidence="2">Uncharacterized protein</fullName>
    </submittedName>
</protein>
<organism evidence="2 3">
    <name type="scientific">Aquarana catesbeiana</name>
    <name type="common">American bullfrog</name>
    <name type="synonym">Rana catesbeiana</name>
    <dbReference type="NCBI Taxonomy" id="8400"/>
    <lineage>
        <taxon>Eukaryota</taxon>
        <taxon>Metazoa</taxon>
        <taxon>Chordata</taxon>
        <taxon>Craniata</taxon>
        <taxon>Vertebrata</taxon>
        <taxon>Euteleostomi</taxon>
        <taxon>Amphibia</taxon>
        <taxon>Batrachia</taxon>
        <taxon>Anura</taxon>
        <taxon>Neobatrachia</taxon>
        <taxon>Ranoidea</taxon>
        <taxon>Ranidae</taxon>
        <taxon>Aquarana</taxon>
    </lineage>
</organism>
<accession>A0A2G9QLT8</accession>
<evidence type="ECO:0000313" key="3">
    <source>
        <dbReference type="Proteomes" id="UP000228934"/>
    </source>
</evidence>
<sequence length="106" mass="11892">MSETEENGKGPAPPYCSEEAEPFMETAEAVLTCWRYSMDGVVMNGTDTLNSTASSQAHKKRQHYSKHKNQGGGGVHRSPRALFCLYLNNPIRRACISIVEWKYPLE</sequence>
<reference evidence="3" key="1">
    <citation type="journal article" date="2017" name="Nat. Commun.">
        <title>The North American bullfrog draft genome provides insight into hormonal regulation of long noncoding RNA.</title>
        <authorList>
            <person name="Hammond S.A."/>
            <person name="Warren R.L."/>
            <person name="Vandervalk B.P."/>
            <person name="Kucuk E."/>
            <person name="Khan H."/>
            <person name="Gibb E.A."/>
            <person name="Pandoh P."/>
            <person name="Kirk H."/>
            <person name="Zhao Y."/>
            <person name="Jones M."/>
            <person name="Mungall A.J."/>
            <person name="Coope R."/>
            <person name="Pleasance S."/>
            <person name="Moore R.A."/>
            <person name="Holt R.A."/>
            <person name="Round J.M."/>
            <person name="Ohora S."/>
            <person name="Walle B.V."/>
            <person name="Veldhoen N."/>
            <person name="Helbing C.C."/>
            <person name="Birol I."/>
        </authorList>
    </citation>
    <scope>NUCLEOTIDE SEQUENCE [LARGE SCALE GENOMIC DNA]</scope>
</reference>
<keyword evidence="3" id="KW-1185">Reference proteome</keyword>
<proteinExistence type="predicted"/>
<dbReference type="OrthoDB" id="9047213at2759"/>
<evidence type="ECO:0000313" key="2">
    <source>
        <dbReference type="EMBL" id="PIO16579.1"/>
    </source>
</evidence>
<dbReference type="EMBL" id="KV956710">
    <property type="protein sequence ID" value="PIO16579.1"/>
    <property type="molecule type" value="Genomic_DNA"/>
</dbReference>